<dbReference type="WBParaSite" id="ACRNAN_Path_627.g2331.t1">
    <property type="protein sequence ID" value="ACRNAN_Path_627.g2331.t1"/>
    <property type="gene ID" value="ACRNAN_Path_627.g2331"/>
</dbReference>
<evidence type="ECO:0000256" key="1">
    <source>
        <dbReference type="SAM" id="MobiDB-lite"/>
    </source>
</evidence>
<organism evidence="3 4">
    <name type="scientific">Acrobeloides nanus</name>
    <dbReference type="NCBI Taxonomy" id="290746"/>
    <lineage>
        <taxon>Eukaryota</taxon>
        <taxon>Metazoa</taxon>
        <taxon>Ecdysozoa</taxon>
        <taxon>Nematoda</taxon>
        <taxon>Chromadorea</taxon>
        <taxon>Rhabditida</taxon>
        <taxon>Tylenchina</taxon>
        <taxon>Cephalobomorpha</taxon>
        <taxon>Cephaloboidea</taxon>
        <taxon>Cephalobidae</taxon>
        <taxon>Acrobeloides</taxon>
    </lineage>
</organism>
<dbReference type="InterPro" id="IPR032040">
    <property type="entry name" value="ELYS-bb"/>
</dbReference>
<protein>
    <submittedName>
        <fullName evidence="4">ELYS beta-propeller domain-containing protein</fullName>
    </submittedName>
</protein>
<feature type="compositionally biased region" description="Polar residues" evidence="1">
    <location>
        <begin position="1532"/>
        <end position="1548"/>
    </location>
</feature>
<dbReference type="InterPro" id="IPR052620">
    <property type="entry name" value="ELYS/MEL-28_NucAsmblyFactor"/>
</dbReference>
<feature type="compositionally biased region" description="Polar residues" evidence="1">
    <location>
        <begin position="1683"/>
        <end position="1692"/>
    </location>
</feature>
<feature type="compositionally biased region" description="Polar residues" evidence="1">
    <location>
        <begin position="1603"/>
        <end position="1614"/>
    </location>
</feature>
<feature type="region of interest" description="Disordered" evidence="1">
    <location>
        <begin position="936"/>
        <end position="978"/>
    </location>
</feature>
<feature type="compositionally biased region" description="Polar residues" evidence="1">
    <location>
        <begin position="1437"/>
        <end position="1466"/>
    </location>
</feature>
<feature type="compositionally biased region" description="Acidic residues" evidence="1">
    <location>
        <begin position="1180"/>
        <end position="1231"/>
    </location>
</feature>
<feature type="region of interest" description="Disordered" evidence="1">
    <location>
        <begin position="1079"/>
        <end position="1101"/>
    </location>
</feature>
<feature type="compositionally biased region" description="Polar residues" evidence="1">
    <location>
        <begin position="1488"/>
        <end position="1502"/>
    </location>
</feature>
<reference evidence="4" key="1">
    <citation type="submission" date="2022-11" db="UniProtKB">
        <authorList>
            <consortium name="WormBaseParasite"/>
        </authorList>
    </citation>
    <scope>IDENTIFICATION</scope>
</reference>
<feature type="compositionally biased region" description="Polar residues" evidence="1">
    <location>
        <begin position="1270"/>
        <end position="1281"/>
    </location>
</feature>
<keyword evidence="3" id="KW-1185">Reference proteome</keyword>
<feature type="compositionally biased region" description="Polar residues" evidence="1">
    <location>
        <begin position="1772"/>
        <end position="1782"/>
    </location>
</feature>
<feature type="compositionally biased region" description="Basic and acidic residues" evidence="1">
    <location>
        <begin position="1843"/>
        <end position="1854"/>
    </location>
</feature>
<dbReference type="Pfam" id="PF16687">
    <property type="entry name" value="ELYS-bb"/>
    <property type="match status" value="1"/>
</dbReference>
<evidence type="ECO:0000259" key="2">
    <source>
        <dbReference type="Pfam" id="PF16687"/>
    </source>
</evidence>
<dbReference type="PANTHER" id="PTHR21583:SF8">
    <property type="entry name" value="PROTEIN ELYS"/>
    <property type="match status" value="1"/>
</dbReference>
<sequence>MDNVPDILKQKCEESDLIKPIELTQSEGGFSTGKFLTHKGINTEFFYAVEDNKFLLYETSNGASEPYHTWIFETGTLFFDAVYFPINETTKAIAVAIWDPSLDFSKSNYIALISLRNKQVVKKIQVPYHIECLRAIYDGADMPKEKFRLQKAFHENWPHILFVGCRNGLACLTHCGVENDEVDENSDVPVKSKKCIILSKLFTNDNDDIFTFKPDEGQSKTMKKSAAIVTGFYYIEKSRCLVIGYNFGGIVAVSLVTQKVQCYYMKDGAIEHFALQEPDDDPRPILYLWTSVRDNLTRQYAVVLMHVQFPQDEAKSKNPSDWSYEYPFLQPVMKWYPDNCSRFLSMRTIFLNKGQISDDRPAEMNESGQLNSSTMSTASSTHDTCLMLMTWIKFRKDQTAKLHGALFDLNMFYYKRLNPRIAPDGTIAKQFPFLSRFTSKDDFHVDSKDILDIVVRPQSFHRFFVPTIVTDTFDQLYYPSTFTFDAKVLTKYELMDIRVKSLQDQALLQIGNQLVDYYLDPKEPSEWLCALALTNRIPRGSTQEERVCILKALLHNAYHHSISLLLVDEKVEEEDRKFIVKWLWKEVEHAKTKFDEYCIPLFSGVSGLSTSAKMFVRNMEPLFMRVEAILKYFIDHCEPETEVEKEWINLIQMKLSAIQSLVFYAKMLNFSRFYKLLPESETTREVNQKIRANFEERARKAKEFGHEKLEITKLIQEIMNAEPEAEIWMGKSAEKWYPPNYRTLLGTLCLVNISSYAKLALLGYYFQDFDNTKLWTESNQPLFHHFLSSAVKLENFVEHKYKIERLWSDDDKAAKNLLRRLILPLNIVVEKKMPTRPEDMDNCPLIDKNDVERAKEVFMNFEYGPHEWNKFVISRRRFDLIIETPLPPMDKREPDDIVQCRIEVDRIRRQMPFLFTKIEPLPQEVVEKYREIQSRQSRQESNITLRKKQKPTMTLNIRPRDGILPSQSENSRKRDFFSESLDDEDFELRMATPAKRGRFQIPATPMSVLRAAQPEGASPIVNPVLRDGLSIRSKYMERIRKVMQSPAVMRSTSNTSVQDAGRSNRQFTSPVLVNQTPIQAPASILKSTTKKPPKRDLDGTPLRLRFELPSSIKPGPEPEALIFEESVDVVNINESIDVVPSEESSYSSASFSVGSPTDPMFAATPIRRIEQQRVEDVIEDEEEFEDTEEMLEEEELAKETEILEEDEPQIEEEEEPEVQEEIESQEVEEMGPEPVQELPDDATYTIEKRTSFEEQNPADSTTWPDDEQESMPQTVIAQDQPANVEEEQQMEERPDQQPVEQLPIIEERQEVAEDEIDNQPPVVPETEPATLAAASNFETSSRADEQEQVVPESDQESDIEEMNEISEQKNIPVQITHQIQNTQHEIPIGISEESSTRSIRIERIEVLEMHKDPLQTSLDNGLHHSFEEQDPNDVDAETSSKTQVNKSITETPKSGDSSEASHNLSETTKEWIQTHKRKIPAPRKRKTSTTFARVSPTKSVASAPSPEKTFSPARKSSRTKERSASEEPGTSHMKQNLSSKRKNQSILATSIFDLSPLHETNETEHQTRLSQPETTSTERRGGRGRPRKTTMVFEKEFNVSDVPLTSTPKSSGKVTKSPLETPKRAPTPEQKTSIRSSRTRAPRYIPELIEPLSSQPRTSPPSTPKSSKSNRNTKVQEKVEPNATLQTPTRPSSSRKKAITSEQNVALPESTRKWLQENKISNVTVKRKAKQAERTFRQNQTTRTSPEKRQATPEAKDVVEHDVNVTPRRSTRLASKQATPSKEVQLRVATPSPKRGTPKKKPKPEEPTTPKRARMAESVAPSTPKSTRRIGITPQKAAKKGKHGEEEGNTRMEEKEEPDMPLTPRRSARIVPVKKK</sequence>
<dbReference type="PANTHER" id="PTHR21583">
    <property type="entry name" value="ELYS PROTEIN"/>
    <property type="match status" value="1"/>
</dbReference>
<proteinExistence type="predicted"/>
<feature type="compositionally biased region" description="Basic residues" evidence="1">
    <location>
        <begin position="1474"/>
        <end position="1487"/>
    </location>
</feature>
<feature type="domain" description="ELYS beta-propeller" evidence="2">
    <location>
        <begin position="225"/>
        <end position="491"/>
    </location>
</feature>
<name>A0A914C912_9BILA</name>
<evidence type="ECO:0000313" key="3">
    <source>
        <dbReference type="Proteomes" id="UP000887540"/>
    </source>
</evidence>
<feature type="region of interest" description="Disordered" evidence="1">
    <location>
        <begin position="1180"/>
        <end position="1360"/>
    </location>
</feature>
<feature type="compositionally biased region" description="Polar residues" evidence="1">
    <location>
        <begin position="1253"/>
        <end position="1263"/>
    </location>
</feature>
<feature type="compositionally biased region" description="Basic residues" evidence="1">
    <location>
        <begin position="1866"/>
        <end position="1876"/>
    </location>
</feature>
<feature type="region of interest" description="Disordered" evidence="1">
    <location>
        <begin position="1415"/>
        <end position="1876"/>
    </location>
</feature>
<feature type="compositionally biased region" description="Basic and acidic residues" evidence="1">
    <location>
        <begin position="1745"/>
        <end position="1763"/>
    </location>
</feature>
<evidence type="ECO:0000313" key="4">
    <source>
        <dbReference type="WBParaSite" id="ACRNAN_Path_627.g2331.t1"/>
    </source>
</evidence>
<feature type="compositionally biased region" description="Low complexity" evidence="1">
    <location>
        <begin position="1664"/>
        <end position="1673"/>
    </location>
</feature>
<accession>A0A914C912</accession>
<dbReference type="Proteomes" id="UP000887540">
    <property type="component" value="Unplaced"/>
</dbReference>